<sequence length="311" mass="35436">MVKKTKLILVFLLLSLIALNIKAQESIVKLSYVVNSDKSVDLDYLKEDPGTYSLMLRFSRLDNSYYSDRQVFNIGNYSGKLIKLSPSNKEQGIGFSYSYSFIRGKLNPKYNADFVYIMPYKKGTPVVVAEMGYVGSRYFGKTAPEDWKVYSFSTEKEDSVTAVRKGVVVEIKDLYENNESSKFEYTSKVNELTVEHADGTLAIYKSFKKGSFTVKVGQTIYPGTVLGVNSRYRENSKYNVSLYITYLKSIDFESAKNPQNPKSLYGFVVPHFYTADDPMAILVSQKEYTVENTPEIIRKEFSKKELKASIK</sequence>
<proteinExistence type="predicted"/>
<dbReference type="RefSeq" id="WP_269427637.1">
    <property type="nucleotide sequence ID" value="NZ_JAPWGM010000003.1"/>
</dbReference>
<keyword evidence="2" id="KW-1185">Reference proteome</keyword>
<evidence type="ECO:0000313" key="2">
    <source>
        <dbReference type="Proteomes" id="UP001144347"/>
    </source>
</evidence>
<reference evidence="1" key="1">
    <citation type="submission" date="2022-12" db="EMBL/GenBank/DDBJ databases">
        <title>Genome sequence of HCMS5-2.</title>
        <authorList>
            <person name="Woo H."/>
        </authorList>
    </citation>
    <scope>NUCLEOTIDE SEQUENCE</scope>
    <source>
        <strain evidence="1">HCMS5-2</strain>
    </source>
</reference>
<evidence type="ECO:0000313" key="1">
    <source>
        <dbReference type="EMBL" id="MCZ4244577.1"/>
    </source>
</evidence>
<dbReference type="InterPro" id="IPR011055">
    <property type="entry name" value="Dup_hybrid_motif"/>
</dbReference>
<evidence type="ECO:0008006" key="3">
    <source>
        <dbReference type="Google" id="ProtNLM"/>
    </source>
</evidence>
<dbReference type="Proteomes" id="UP001144347">
    <property type="component" value="Unassembled WGS sequence"/>
</dbReference>
<accession>A0ABT4LA56</accession>
<name>A0ABT4LA56_9SPHI</name>
<organism evidence="1 2">
    <name type="scientific">Pedobacter punctiformis</name>
    <dbReference type="NCBI Taxonomy" id="3004097"/>
    <lineage>
        <taxon>Bacteria</taxon>
        <taxon>Pseudomonadati</taxon>
        <taxon>Bacteroidota</taxon>
        <taxon>Sphingobacteriia</taxon>
        <taxon>Sphingobacteriales</taxon>
        <taxon>Sphingobacteriaceae</taxon>
        <taxon>Pedobacter</taxon>
    </lineage>
</organism>
<comment type="caution">
    <text evidence="1">The sequence shown here is derived from an EMBL/GenBank/DDBJ whole genome shotgun (WGS) entry which is preliminary data.</text>
</comment>
<dbReference type="EMBL" id="JAPWGM010000003">
    <property type="protein sequence ID" value="MCZ4244577.1"/>
    <property type="molecule type" value="Genomic_DNA"/>
</dbReference>
<gene>
    <name evidence="1" type="ORF">O0955_11250</name>
</gene>
<dbReference type="Gene3D" id="2.70.70.10">
    <property type="entry name" value="Glucose Permease (Domain IIA)"/>
    <property type="match status" value="1"/>
</dbReference>
<protein>
    <recommendedName>
        <fullName evidence="3">Peptidase M23 domain-containing protein</fullName>
    </recommendedName>
</protein>